<feature type="region of interest" description="Disordered" evidence="3">
    <location>
        <begin position="82"/>
        <end position="142"/>
    </location>
</feature>
<evidence type="ECO:0000313" key="6">
    <source>
        <dbReference type="Proteomes" id="UP001174677"/>
    </source>
</evidence>
<evidence type="ECO:0000256" key="2">
    <source>
        <dbReference type="RuleBase" id="RU369065"/>
    </source>
</evidence>
<evidence type="ECO:0000256" key="3">
    <source>
        <dbReference type="SAM" id="MobiDB-lite"/>
    </source>
</evidence>
<reference evidence="5 6" key="1">
    <citation type="journal article" date="2023" name="Plant Biotechnol. J.">
        <title>Chromosome-level wild Hevea brasiliensis genome provides new tools for genomic-assisted breeding and valuable loci to elevate rubber yield.</title>
        <authorList>
            <person name="Cheng H."/>
            <person name="Song X."/>
            <person name="Hu Y."/>
            <person name="Wu T."/>
            <person name="Yang Q."/>
            <person name="An Z."/>
            <person name="Feng S."/>
            <person name="Deng Z."/>
            <person name="Wu W."/>
            <person name="Zeng X."/>
            <person name="Tu M."/>
            <person name="Wang X."/>
            <person name="Huang H."/>
        </authorList>
    </citation>
    <scope>NUCLEOTIDE SEQUENCE [LARGE SCALE GENOMIC DNA]</scope>
    <source>
        <strain evidence="5">MT/VB/25A 57/8</strain>
    </source>
</reference>
<comment type="similarity">
    <text evidence="1 2">Belongs to the TIFY/JAZ family.</text>
</comment>
<proteinExistence type="inferred from homology"/>
<dbReference type="Proteomes" id="UP001174677">
    <property type="component" value="Chromosome 15"/>
</dbReference>
<protein>
    <recommendedName>
        <fullName evidence="2">Protein TIFY</fullName>
    </recommendedName>
    <alternativeName>
        <fullName evidence="2">Jasmonate ZIM domain-containing protein</fullName>
    </alternativeName>
</protein>
<keyword evidence="2" id="KW-1184">Jasmonic acid signaling pathway</keyword>
<organism evidence="5 6">
    <name type="scientific">Hevea brasiliensis</name>
    <name type="common">Para rubber tree</name>
    <name type="synonym">Siphonia brasiliensis</name>
    <dbReference type="NCBI Taxonomy" id="3981"/>
    <lineage>
        <taxon>Eukaryota</taxon>
        <taxon>Viridiplantae</taxon>
        <taxon>Streptophyta</taxon>
        <taxon>Embryophyta</taxon>
        <taxon>Tracheophyta</taxon>
        <taxon>Spermatophyta</taxon>
        <taxon>Magnoliopsida</taxon>
        <taxon>eudicotyledons</taxon>
        <taxon>Gunneridae</taxon>
        <taxon>Pentapetalae</taxon>
        <taxon>rosids</taxon>
        <taxon>fabids</taxon>
        <taxon>Malpighiales</taxon>
        <taxon>Euphorbiaceae</taxon>
        <taxon>Crotonoideae</taxon>
        <taxon>Micrandreae</taxon>
        <taxon>Hevea</taxon>
    </lineage>
</organism>
<keyword evidence="6" id="KW-1185">Reference proteome</keyword>
<evidence type="ECO:0000313" key="5">
    <source>
        <dbReference type="EMBL" id="KAJ9154267.1"/>
    </source>
</evidence>
<keyword evidence="2" id="KW-0539">Nucleus</keyword>
<dbReference type="PROSITE" id="PS51320">
    <property type="entry name" value="TIFY"/>
    <property type="match status" value="1"/>
</dbReference>
<comment type="subcellular location">
    <subcellularLocation>
        <location evidence="2">Nucleus</location>
    </subcellularLocation>
</comment>
<sequence length="364" mass="39751">MDAGVTSFPSILDKPLTQLTEEDISQLTREDCRKYLKEKGLRRPSWNKSQAIQQVISLKALLETSEDSGAGALRKILVSKPPATSNSVDSIKEPSDRNNSAISGSLDEIAPCRQNDSPKSTPPGQLDCQAEEADDQAIASSPGATDGLVGQLTIFYCGKVNVYDGVPSDKVMKPPFAWIPGDNSDSMLAFQCIQNMDLQAQAIMHLAASPIQSPLDDPIHRPAFSFPCHFQTPSDKHGLLSSNAAIAQTTLTEKTTEYSHQCREKANMTHDPEVHANRKMLLKKYLEKKKDRFKARKNAGPTSSGLETYLNHHMRMHTSNGQSTRSSTSSPPQPGVPLTLCSPGDDQPKFASFSVDLNEDVQEG</sequence>
<dbReference type="PANTHER" id="PTHR33077">
    <property type="entry name" value="PROTEIN TIFY 4A-RELATED-RELATED"/>
    <property type="match status" value="1"/>
</dbReference>
<dbReference type="PANTHER" id="PTHR33077:SF42">
    <property type="entry name" value="PROTEIN TIFY 4A-RELATED"/>
    <property type="match status" value="1"/>
</dbReference>
<dbReference type="EMBL" id="JARPOI010000015">
    <property type="protein sequence ID" value="KAJ9154267.1"/>
    <property type="molecule type" value="Genomic_DNA"/>
</dbReference>
<dbReference type="InterPro" id="IPR040390">
    <property type="entry name" value="TIFY/JAZ"/>
</dbReference>
<comment type="function">
    <text evidence="2">Repressor of jasmonate responses.</text>
</comment>
<gene>
    <name evidence="5" type="ORF">P3X46_027621</name>
</gene>
<evidence type="ECO:0000259" key="4">
    <source>
        <dbReference type="PROSITE" id="PS51320"/>
    </source>
</evidence>
<dbReference type="Pfam" id="PF06200">
    <property type="entry name" value="tify"/>
    <property type="match status" value="1"/>
</dbReference>
<dbReference type="InterPro" id="IPR010399">
    <property type="entry name" value="Tify_dom"/>
</dbReference>
<comment type="domain">
    <text evidence="2">The jas domain is required for interaction with COI1.</text>
</comment>
<feature type="compositionally biased region" description="Polar residues" evidence="3">
    <location>
        <begin position="114"/>
        <end position="123"/>
    </location>
</feature>
<feature type="compositionally biased region" description="Low complexity" evidence="3">
    <location>
        <begin position="318"/>
        <end position="330"/>
    </location>
</feature>
<feature type="region of interest" description="Disordered" evidence="3">
    <location>
        <begin position="317"/>
        <end position="364"/>
    </location>
</feature>
<dbReference type="SMART" id="SM00979">
    <property type="entry name" value="TIFY"/>
    <property type="match status" value="1"/>
</dbReference>
<feature type="domain" description="Tify" evidence="4">
    <location>
        <begin position="145"/>
        <end position="180"/>
    </location>
</feature>
<comment type="caution">
    <text evidence="5">The sequence shown here is derived from an EMBL/GenBank/DDBJ whole genome shotgun (WGS) entry which is preliminary data.</text>
</comment>
<accession>A0ABQ9L3G0</accession>
<name>A0ABQ9L3G0_HEVBR</name>
<evidence type="ECO:0000256" key="1">
    <source>
        <dbReference type="ARBA" id="ARBA00008614"/>
    </source>
</evidence>